<protein>
    <submittedName>
        <fullName evidence="2">M48 family peptidase</fullName>
    </submittedName>
</protein>
<feature type="domain" description="YgjP-like metallopeptidase" evidence="1">
    <location>
        <begin position="11"/>
        <end position="228"/>
    </location>
</feature>
<sequence>MNYRLIRSKRKSISLQVKAGQVIVRAPVSVAKSTIDGFVQQKSAWLTATLDKQLILKQDACNFMAGDHVLYLGKPCLIQVNFSKKTAVDVYATDANDTAMLVSLSERMQVKCQSDAEKAKQVKKQLECFFKEQAQTLFNQRVEYWCQLTQLFPTSLNIRQYKARWGSCNSRSEISLNYLLIMAPVWVIDYVIVHELCHLKHLNHSAQFWQLVAKYYPDFKKAKQWFKDNQAKLVWQLTS</sequence>
<proteinExistence type="predicted"/>
<dbReference type="PANTHER" id="PTHR30399">
    <property type="entry name" value="UNCHARACTERIZED PROTEIN YGJP"/>
    <property type="match status" value="1"/>
</dbReference>
<dbReference type="KEGG" id="lsd:EMK97_08435"/>
<keyword evidence="3" id="KW-1185">Reference proteome</keyword>
<dbReference type="OrthoDB" id="9811177at2"/>
<dbReference type="InterPro" id="IPR002725">
    <property type="entry name" value="YgjP-like_metallopeptidase"/>
</dbReference>
<dbReference type="EMBL" id="CP034759">
    <property type="protein sequence ID" value="QBG35735.1"/>
    <property type="molecule type" value="Genomic_DNA"/>
</dbReference>
<evidence type="ECO:0000259" key="1">
    <source>
        <dbReference type="Pfam" id="PF01863"/>
    </source>
</evidence>
<gene>
    <name evidence="2" type="ORF">EMK97_08435</name>
</gene>
<evidence type="ECO:0000313" key="3">
    <source>
        <dbReference type="Proteomes" id="UP000290244"/>
    </source>
</evidence>
<organism evidence="2 3">
    <name type="scientific">Litorilituus sediminis</name>
    <dbReference type="NCBI Taxonomy" id="718192"/>
    <lineage>
        <taxon>Bacteria</taxon>
        <taxon>Pseudomonadati</taxon>
        <taxon>Pseudomonadota</taxon>
        <taxon>Gammaproteobacteria</taxon>
        <taxon>Alteromonadales</taxon>
        <taxon>Colwelliaceae</taxon>
        <taxon>Litorilituus</taxon>
    </lineage>
</organism>
<dbReference type="CDD" id="cd07344">
    <property type="entry name" value="M48_yhfN_like"/>
    <property type="match status" value="1"/>
</dbReference>
<accession>A0A4P6P8B4</accession>
<dbReference type="PANTHER" id="PTHR30399:SF1">
    <property type="entry name" value="UTP PYROPHOSPHATASE"/>
    <property type="match status" value="1"/>
</dbReference>
<dbReference type="Proteomes" id="UP000290244">
    <property type="component" value="Chromosome"/>
</dbReference>
<dbReference type="AlphaFoldDB" id="A0A4P6P8B4"/>
<dbReference type="RefSeq" id="WP_130601202.1">
    <property type="nucleotide sequence ID" value="NZ_CP034759.1"/>
</dbReference>
<name>A0A4P6P8B4_9GAMM</name>
<dbReference type="InterPro" id="IPR053136">
    <property type="entry name" value="UTP_pyrophosphatase-like"/>
</dbReference>
<reference evidence="2 3" key="1">
    <citation type="submission" date="2018-12" db="EMBL/GenBank/DDBJ databases">
        <title>Complete genome of Litorilituus sediminis.</title>
        <authorList>
            <person name="Liu A."/>
            <person name="Rong J."/>
        </authorList>
    </citation>
    <scope>NUCLEOTIDE SEQUENCE [LARGE SCALE GENOMIC DNA]</scope>
    <source>
        <strain evidence="2 3">JCM 17549</strain>
    </source>
</reference>
<dbReference type="Gene3D" id="3.30.2010.10">
    <property type="entry name" value="Metalloproteases ('zincins'), catalytic domain"/>
    <property type="match status" value="1"/>
</dbReference>
<evidence type="ECO:0000313" key="2">
    <source>
        <dbReference type="EMBL" id="QBG35735.1"/>
    </source>
</evidence>
<dbReference type="Pfam" id="PF01863">
    <property type="entry name" value="YgjP-like"/>
    <property type="match status" value="1"/>
</dbReference>